<dbReference type="HOGENOM" id="CLU_024631_1_0_5"/>
<dbReference type="OrthoDB" id="9795626at2"/>
<evidence type="ECO:0000313" key="3">
    <source>
        <dbReference type="Proteomes" id="UP000019666"/>
    </source>
</evidence>
<dbReference type="GO" id="GO:0006302">
    <property type="term" value="P:double-strand break repair"/>
    <property type="evidence" value="ECO:0007669"/>
    <property type="project" value="InterPro"/>
</dbReference>
<dbReference type="PANTHER" id="PTHR32114">
    <property type="entry name" value="ABC TRANSPORTER ABCH.3"/>
    <property type="match status" value="1"/>
</dbReference>
<dbReference type="Gene3D" id="3.40.50.300">
    <property type="entry name" value="P-loop containing nucleotide triphosphate hydrolases"/>
    <property type="match status" value="2"/>
</dbReference>
<feature type="domain" description="Rad50/SbcC-type AAA" evidence="1">
    <location>
        <begin position="9"/>
        <end position="113"/>
    </location>
</feature>
<sequence length="713" mass="78891">MKLIRAQFSNFRLLRDLTIDFATDPKRPLTVVRAANESGKTTMLNALQWGLYGDTALPNGGEGMRLHPIDWDAEADGGRVPIMVTIEFEVTSIRRSPTGFKETRKRYRLIRSANEDVDGHRFNRTQSSVRLFALTDAGDTPLPQPEAVIADELPFELRDVFFTDGDRALSFIEADVAVSTKRDRVQRAIRSLLGLGVIKDAMRHIEKTAVEINKAARKLGGSEELGTIANRLDQIETDRERLIAELTDVRSSHANLDGQIVDIDRRVTAALEKGDREKLASDIASTRKEIDKIDVQLEAAVKEHAALFRGIDLARGVLGTALAPAYAKLDALYDRKEIPSATIPVLEDRLGLGSCICGESLSDDNEAGASRRRHVCELIEKSRQADDIQKMVTALYFGAKALGPSTDSESRAFREAFGAVVEKRDGLQDLRDENGRKLRALELQLDEMPDTDVANLRKARREFENQKERVKYREGQIDTQLSGLGSERAGLVERRDSLLREQSKGARILAELEVATDISGVLRRSYDRITSEELAKVSNLTNEIFLDMIGADPDQGALIRRAEVSKEFDILVFGPSNRKLDPDRDLNGASRRALTLAFILALTKVSEVEAPNVIDTPLGMMSGFVKRSALRKAAGLSSQLILFLTHSEIEGCETILDEMAGKVVTLTNPAHFPRMLVNDPGTPVRQVLACGCNHRSHCSLCERIDDETVASVA</sequence>
<dbReference type="InterPro" id="IPR038729">
    <property type="entry name" value="Rad50/SbcC_AAA"/>
</dbReference>
<dbReference type="EMBL" id="AOSK01000087">
    <property type="protein sequence ID" value="EYD75308.1"/>
    <property type="molecule type" value="Genomic_DNA"/>
</dbReference>
<dbReference type="GO" id="GO:0016887">
    <property type="term" value="F:ATP hydrolysis activity"/>
    <property type="evidence" value="ECO:0007669"/>
    <property type="project" value="InterPro"/>
</dbReference>
<name>A0A017HMB0_9RHOB</name>
<comment type="caution">
    <text evidence="2">The sequence shown here is derived from an EMBL/GenBank/DDBJ whole genome shotgun (WGS) entry which is preliminary data.</text>
</comment>
<dbReference type="STRING" id="442562.Rumeso_03132"/>
<keyword evidence="3" id="KW-1185">Reference proteome</keyword>
<dbReference type="SUPFAM" id="SSF52540">
    <property type="entry name" value="P-loop containing nucleoside triphosphate hydrolases"/>
    <property type="match status" value="1"/>
</dbReference>
<accession>A0A017HMB0</accession>
<gene>
    <name evidence="2" type="ORF">Rumeso_03132</name>
</gene>
<evidence type="ECO:0000313" key="2">
    <source>
        <dbReference type="EMBL" id="EYD75308.1"/>
    </source>
</evidence>
<dbReference type="AlphaFoldDB" id="A0A017HMB0"/>
<protein>
    <recommendedName>
        <fullName evidence="1">Rad50/SbcC-type AAA domain-containing protein</fullName>
    </recommendedName>
</protein>
<dbReference type="InterPro" id="IPR027417">
    <property type="entry name" value="P-loop_NTPase"/>
</dbReference>
<dbReference type="Pfam" id="PF13476">
    <property type="entry name" value="AAA_23"/>
    <property type="match status" value="1"/>
</dbReference>
<dbReference type="RefSeq" id="WP_037278119.1">
    <property type="nucleotide sequence ID" value="NZ_KK088554.1"/>
</dbReference>
<organism evidence="2 3">
    <name type="scientific">Rubellimicrobium mesophilum DSM 19309</name>
    <dbReference type="NCBI Taxonomy" id="442562"/>
    <lineage>
        <taxon>Bacteria</taxon>
        <taxon>Pseudomonadati</taxon>
        <taxon>Pseudomonadota</taxon>
        <taxon>Alphaproteobacteria</taxon>
        <taxon>Rhodobacterales</taxon>
        <taxon>Roseobacteraceae</taxon>
        <taxon>Rubellimicrobium</taxon>
    </lineage>
</organism>
<dbReference type="Proteomes" id="UP000019666">
    <property type="component" value="Unassembled WGS sequence"/>
</dbReference>
<evidence type="ECO:0000259" key="1">
    <source>
        <dbReference type="Pfam" id="PF13476"/>
    </source>
</evidence>
<dbReference type="PATRIC" id="fig|442562.3.peg.3080"/>
<dbReference type="PANTHER" id="PTHR32114:SF2">
    <property type="entry name" value="ABC TRANSPORTER ABCH.3"/>
    <property type="match status" value="1"/>
</dbReference>
<proteinExistence type="predicted"/>
<reference evidence="2 3" key="1">
    <citation type="submission" date="2013-02" db="EMBL/GenBank/DDBJ databases">
        <authorList>
            <person name="Fiebig A."/>
            <person name="Goeker M."/>
            <person name="Klenk H.-P.P."/>
        </authorList>
    </citation>
    <scope>NUCLEOTIDE SEQUENCE [LARGE SCALE GENOMIC DNA]</scope>
    <source>
        <strain evidence="2 3">DSM 19309</strain>
    </source>
</reference>